<sequence>MAALTSLLVVLPLSLLICALVKYSLPWVTYAQWGAKHGEIISFNFYGNRVVVLNSERTADDLLERRSRIYSDRPRLSTRFMTGWDFLFSFEHYGNEWRLIRRLFQQSFREQKVPDYQPVQLKSARHLVMNMIDAPAESVWNLLGLCTSSAILTTVYGYNVNGLGDPFFHITDKTLSTAMPLLIPEKSMIVDTLPFVKYLPTFLPGTSIVREASEARQWAKQFTDIPFNFTLDNIQSDQAFTCVLADTIRHSTESGQSFPANRIKKFVSTAFVGGADTSSSVLQSLVLAMVFDPTVQERAQADLEAVVGMARLPAFEDRKSLPYIDAIIREAMRAMSRDPHRYPDPEAFRPERFLTKEGTLNGDDVRWSFGWGRRICPGRYSAFNAIWAAAATMLFAYRFEKAKDENGVPIDITPEWTCALVSAPDSLVSLSQPAEGGSCPHSSKVRQSHIGATV</sequence>
<comment type="caution">
    <text evidence="13">The sequence shown here is derived from an EMBL/GenBank/DDBJ whole genome shotgun (WGS) entry which is preliminary data.</text>
</comment>
<dbReference type="PRINTS" id="PR00463">
    <property type="entry name" value="EP450I"/>
</dbReference>
<protein>
    <submittedName>
        <fullName evidence="13">Cytochrome P450</fullName>
    </submittedName>
</protein>
<dbReference type="RefSeq" id="XP_007765409.1">
    <property type="nucleotide sequence ID" value="XM_007767219.1"/>
</dbReference>
<keyword evidence="12" id="KW-0732">Signal</keyword>
<comment type="cofactor">
    <cofactor evidence="1 9">
        <name>heme</name>
        <dbReference type="ChEBI" id="CHEBI:30413"/>
    </cofactor>
</comment>
<dbReference type="GeneID" id="19208873"/>
<dbReference type="GO" id="GO:0020037">
    <property type="term" value="F:heme binding"/>
    <property type="evidence" value="ECO:0007669"/>
    <property type="project" value="InterPro"/>
</dbReference>
<dbReference type="Gene3D" id="1.10.630.10">
    <property type="entry name" value="Cytochrome P450"/>
    <property type="match status" value="2"/>
</dbReference>
<feature type="chain" id="PRO_5024346551" evidence="12">
    <location>
        <begin position="32"/>
        <end position="454"/>
    </location>
</feature>
<comment type="pathway">
    <text evidence="2">Secondary metabolite biosynthesis.</text>
</comment>
<keyword evidence="14" id="KW-1185">Reference proteome</keyword>
<evidence type="ECO:0000313" key="14">
    <source>
        <dbReference type="Proteomes" id="UP000053558"/>
    </source>
</evidence>
<evidence type="ECO:0000256" key="5">
    <source>
        <dbReference type="ARBA" id="ARBA00022723"/>
    </source>
</evidence>
<keyword evidence="6 10" id="KW-0560">Oxidoreductase</keyword>
<accession>A0A5M3MYW4</accession>
<evidence type="ECO:0000256" key="4">
    <source>
        <dbReference type="ARBA" id="ARBA00022617"/>
    </source>
</evidence>
<evidence type="ECO:0000256" key="9">
    <source>
        <dbReference type="PIRSR" id="PIRSR602401-1"/>
    </source>
</evidence>
<dbReference type="PANTHER" id="PTHR46300">
    <property type="entry name" value="P450, PUTATIVE (EUROFUNG)-RELATED-RELATED"/>
    <property type="match status" value="1"/>
</dbReference>
<dbReference type="InterPro" id="IPR017972">
    <property type="entry name" value="Cyt_P450_CS"/>
</dbReference>
<evidence type="ECO:0000256" key="3">
    <source>
        <dbReference type="ARBA" id="ARBA00010617"/>
    </source>
</evidence>
<dbReference type="KEGG" id="cput:CONPUDRAFT_70874"/>
<gene>
    <name evidence="13" type="ORF">CONPUDRAFT_70874</name>
</gene>
<dbReference type="Pfam" id="PF00067">
    <property type="entry name" value="p450"/>
    <property type="match status" value="1"/>
</dbReference>
<comment type="similarity">
    <text evidence="3 10">Belongs to the cytochrome P450 family.</text>
</comment>
<dbReference type="InterPro" id="IPR036396">
    <property type="entry name" value="Cyt_P450_sf"/>
</dbReference>
<evidence type="ECO:0000256" key="10">
    <source>
        <dbReference type="RuleBase" id="RU000461"/>
    </source>
</evidence>
<dbReference type="InterPro" id="IPR050364">
    <property type="entry name" value="Cytochrome_P450_fung"/>
</dbReference>
<dbReference type="InterPro" id="IPR002401">
    <property type="entry name" value="Cyt_P450_E_grp-I"/>
</dbReference>
<dbReference type="OrthoDB" id="2789670at2759"/>
<dbReference type="Proteomes" id="UP000053558">
    <property type="component" value="Unassembled WGS sequence"/>
</dbReference>
<evidence type="ECO:0000256" key="7">
    <source>
        <dbReference type="ARBA" id="ARBA00023004"/>
    </source>
</evidence>
<organism evidence="13 14">
    <name type="scientific">Coniophora puteana (strain RWD-64-598)</name>
    <name type="common">Brown rot fungus</name>
    <dbReference type="NCBI Taxonomy" id="741705"/>
    <lineage>
        <taxon>Eukaryota</taxon>
        <taxon>Fungi</taxon>
        <taxon>Dikarya</taxon>
        <taxon>Basidiomycota</taxon>
        <taxon>Agaricomycotina</taxon>
        <taxon>Agaricomycetes</taxon>
        <taxon>Agaricomycetidae</taxon>
        <taxon>Boletales</taxon>
        <taxon>Coniophorineae</taxon>
        <taxon>Coniophoraceae</taxon>
        <taxon>Coniophora</taxon>
    </lineage>
</organism>
<feature type="binding site" description="axial binding residue" evidence="9">
    <location>
        <position position="376"/>
    </location>
    <ligand>
        <name>heme</name>
        <dbReference type="ChEBI" id="CHEBI:30413"/>
    </ligand>
    <ligandPart>
        <name>Fe</name>
        <dbReference type="ChEBI" id="CHEBI:18248"/>
    </ligandPart>
</feature>
<evidence type="ECO:0000256" key="2">
    <source>
        <dbReference type="ARBA" id="ARBA00005179"/>
    </source>
</evidence>
<feature type="region of interest" description="Disordered" evidence="11">
    <location>
        <begin position="432"/>
        <end position="454"/>
    </location>
</feature>
<dbReference type="AlphaFoldDB" id="A0A5M3MYW4"/>
<evidence type="ECO:0000313" key="13">
    <source>
        <dbReference type="EMBL" id="EIW83984.1"/>
    </source>
</evidence>
<evidence type="ECO:0000256" key="12">
    <source>
        <dbReference type="SAM" id="SignalP"/>
    </source>
</evidence>
<evidence type="ECO:0000256" key="6">
    <source>
        <dbReference type="ARBA" id="ARBA00023002"/>
    </source>
</evidence>
<evidence type="ECO:0000256" key="1">
    <source>
        <dbReference type="ARBA" id="ARBA00001971"/>
    </source>
</evidence>
<feature type="signal peptide" evidence="12">
    <location>
        <begin position="1"/>
        <end position="31"/>
    </location>
</feature>
<dbReference type="EMBL" id="JH711575">
    <property type="protein sequence ID" value="EIW83984.1"/>
    <property type="molecule type" value="Genomic_DNA"/>
</dbReference>
<reference evidence="14" key="1">
    <citation type="journal article" date="2012" name="Science">
        <title>The Paleozoic origin of enzymatic lignin decomposition reconstructed from 31 fungal genomes.</title>
        <authorList>
            <person name="Floudas D."/>
            <person name="Binder M."/>
            <person name="Riley R."/>
            <person name="Barry K."/>
            <person name="Blanchette R.A."/>
            <person name="Henrissat B."/>
            <person name="Martinez A.T."/>
            <person name="Otillar R."/>
            <person name="Spatafora J.W."/>
            <person name="Yadav J.S."/>
            <person name="Aerts A."/>
            <person name="Benoit I."/>
            <person name="Boyd A."/>
            <person name="Carlson A."/>
            <person name="Copeland A."/>
            <person name="Coutinho P.M."/>
            <person name="de Vries R.P."/>
            <person name="Ferreira P."/>
            <person name="Findley K."/>
            <person name="Foster B."/>
            <person name="Gaskell J."/>
            <person name="Glotzer D."/>
            <person name="Gorecki P."/>
            <person name="Heitman J."/>
            <person name="Hesse C."/>
            <person name="Hori C."/>
            <person name="Igarashi K."/>
            <person name="Jurgens J.A."/>
            <person name="Kallen N."/>
            <person name="Kersten P."/>
            <person name="Kohler A."/>
            <person name="Kuees U."/>
            <person name="Kumar T.K.A."/>
            <person name="Kuo A."/>
            <person name="LaButti K."/>
            <person name="Larrondo L.F."/>
            <person name="Lindquist E."/>
            <person name="Ling A."/>
            <person name="Lombard V."/>
            <person name="Lucas S."/>
            <person name="Lundell T."/>
            <person name="Martin R."/>
            <person name="McLaughlin D.J."/>
            <person name="Morgenstern I."/>
            <person name="Morin E."/>
            <person name="Murat C."/>
            <person name="Nagy L.G."/>
            <person name="Nolan M."/>
            <person name="Ohm R.A."/>
            <person name="Patyshakuliyeva A."/>
            <person name="Rokas A."/>
            <person name="Ruiz-Duenas F.J."/>
            <person name="Sabat G."/>
            <person name="Salamov A."/>
            <person name="Samejima M."/>
            <person name="Schmutz J."/>
            <person name="Slot J.C."/>
            <person name="St John F."/>
            <person name="Stenlid J."/>
            <person name="Sun H."/>
            <person name="Sun S."/>
            <person name="Syed K."/>
            <person name="Tsang A."/>
            <person name="Wiebenga A."/>
            <person name="Young D."/>
            <person name="Pisabarro A."/>
            <person name="Eastwood D.C."/>
            <person name="Martin F."/>
            <person name="Cullen D."/>
            <person name="Grigoriev I.V."/>
            <person name="Hibbett D.S."/>
        </authorList>
    </citation>
    <scope>NUCLEOTIDE SEQUENCE [LARGE SCALE GENOMIC DNA]</scope>
    <source>
        <strain evidence="14">RWD-64-598 SS2</strain>
    </source>
</reference>
<keyword evidence="8 10" id="KW-0503">Monooxygenase</keyword>
<evidence type="ECO:0000256" key="8">
    <source>
        <dbReference type="ARBA" id="ARBA00023033"/>
    </source>
</evidence>
<keyword evidence="4 9" id="KW-0349">Heme</keyword>
<dbReference type="SUPFAM" id="SSF48264">
    <property type="entry name" value="Cytochrome P450"/>
    <property type="match status" value="1"/>
</dbReference>
<dbReference type="PROSITE" id="PS00086">
    <property type="entry name" value="CYTOCHROME_P450"/>
    <property type="match status" value="1"/>
</dbReference>
<dbReference type="InterPro" id="IPR001128">
    <property type="entry name" value="Cyt_P450"/>
</dbReference>
<dbReference type="OMA" id="AHATIME"/>
<dbReference type="PANTHER" id="PTHR46300:SF7">
    <property type="entry name" value="P450, PUTATIVE (EUROFUNG)-RELATED"/>
    <property type="match status" value="1"/>
</dbReference>
<proteinExistence type="inferred from homology"/>
<keyword evidence="7 9" id="KW-0408">Iron</keyword>
<dbReference type="GO" id="GO:0016705">
    <property type="term" value="F:oxidoreductase activity, acting on paired donors, with incorporation or reduction of molecular oxygen"/>
    <property type="evidence" value="ECO:0007669"/>
    <property type="project" value="InterPro"/>
</dbReference>
<dbReference type="GO" id="GO:0004497">
    <property type="term" value="F:monooxygenase activity"/>
    <property type="evidence" value="ECO:0007669"/>
    <property type="project" value="UniProtKB-KW"/>
</dbReference>
<keyword evidence="5 9" id="KW-0479">Metal-binding</keyword>
<name>A0A5M3MYW4_CONPW</name>
<dbReference type="GO" id="GO:0005506">
    <property type="term" value="F:iron ion binding"/>
    <property type="evidence" value="ECO:0007669"/>
    <property type="project" value="InterPro"/>
</dbReference>
<evidence type="ECO:0000256" key="11">
    <source>
        <dbReference type="SAM" id="MobiDB-lite"/>
    </source>
</evidence>